<dbReference type="SUPFAM" id="SSF49899">
    <property type="entry name" value="Concanavalin A-like lectins/glucanases"/>
    <property type="match status" value="2"/>
</dbReference>
<dbReference type="Pfam" id="PF20419">
    <property type="entry name" value="DUF6701"/>
    <property type="match status" value="1"/>
</dbReference>
<evidence type="ECO:0000256" key="1">
    <source>
        <dbReference type="SAM" id="SignalP"/>
    </source>
</evidence>
<evidence type="ECO:0000259" key="2">
    <source>
        <dbReference type="Pfam" id="PF20419"/>
    </source>
</evidence>
<evidence type="ECO:0000313" key="3">
    <source>
        <dbReference type="EMBL" id="VHO00785.1"/>
    </source>
</evidence>
<accession>A0A486XH89</accession>
<dbReference type="InterPro" id="IPR013320">
    <property type="entry name" value="ConA-like_dom_sf"/>
</dbReference>
<dbReference type="InterPro" id="IPR046524">
    <property type="entry name" value="DUF6701"/>
</dbReference>
<feature type="chain" id="PRO_5019813931" evidence="1">
    <location>
        <begin position="22"/>
        <end position="1362"/>
    </location>
</feature>
<gene>
    <name evidence="3" type="ORF">BAL341_192</name>
</gene>
<dbReference type="Gene3D" id="2.60.120.200">
    <property type="match status" value="2"/>
</dbReference>
<keyword evidence="1" id="KW-0732">Signal</keyword>
<proteinExistence type="predicted"/>
<organism evidence="3">
    <name type="scientific">Rheinheimera sp. BAL341</name>
    <dbReference type="NCBI Taxonomy" id="1708203"/>
    <lineage>
        <taxon>Bacteria</taxon>
        <taxon>Pseudomonadati</taxon>
        <taxon>Pseudomonadota</taxon>
        <taxon>Gammaproteobacteria</taxon>
        <taxon>Chromatiales</taxon>
        <taxon>Chromatiaceae</taxon>
        <taxon>Rheinheimera</taxon>
    </lineage>
</organism>
<dbReference type="Pfam" id="PF13385">
    <property type="entry name" value="Laminin_G_3"/>
    <property type="match status" value="1"/>
</dbReference>
<reference evidence="3" key="1">
    <citation type="submission" date="2019-04" db="EMBL/GenBank/DDBJ databases">
        <authorList>
            <person name="Brambilla D."/>
        </authorList>
    </citation>
    <scope>NUCLEOTIDE SEQUENCE</scope>
    <source>
        <strain evidence="3">BAL1</strain>
    </source>
</reference>
<dbReference type="EMBL" id="CAAJGR010000043">
    <property type="protein sequence ID" value="VHO00785.1"/>
    <property type="molecule type" value="Genomic_DNA"/>
</dbReference>
<name>A0A486XH89_9GAMM</name>
<feature type="signal peptide" evidence="1">
    <location>
        <begin position="1"/>
        <end position="21"/>
    </location>
</feature>
<sequence>MRHWQQLIGLCLLLCSGAVQAVVCSDIWTQAVRANSSVPATITLPAALNATFPEDLSPIDYYYSGNFVSGANRIARSSSATARLIIDGNLTVESGSRFNASGLAQNFMLVVTGSLTIQSDVVINGFILAGGAISITNGATVNGAVTARGAIANNGTVNYQSAQLININGGTVCQNAFLELKAHYPLDQCSGPSSGIIEDLTGSYPASAVNIGAQPDGQVLQAASFSAAPDYVNVPAALVNGAGNFSLALWFRLDSSGSGFRELFSASSNSSDTELEFYINGSNELRAGLKGTYHNFSGGSTSAVVATNVWTQATLVRNGSQLCVYLNNNLVNCVSASSSNLSVVRAAIGIWWRANASLADDFHGDIDEVLWFNQALSAEEVALLYQNQQAGNSFDGTSRADSCSVCLADDFNAAVLADSWVAARSSGSFTPAIINGRLRMTQAVSNQSTSVTFQRLYPAANNLVVVEFDYRAYGGSGADGMALVLSDATVTPQPGAFGGPLGYGFKPGIPGFAGGWLGFGLDEFGNFSNEGGSANVGRRRQSVVIRGSGSGTSGYRYLRGTCNNGTTNTGTACLSPAVDGNENSPHRYRFTIDSRVAGTTQVSVERNTGSGFVSLIAPFNAQSQTGQEAVPENFFLSFTGSTGGSTNIHELDNLSICALRSTPIGPLIDHIELTHPATNVSCLAAPVQLKACLNADCSSLFTDPVSVTLSNTAGNWATQPVAITNGTGTAYLRNVGGGISTIGVTETVPARKAFSQTRCKVGASSSNCQINFVNAGLAFTATDGSSAVPNQIAGQAGNALLRAVRTSATTGACEARVSGAQTVQLGFSCENPGSCIAGQQFSVNSSVLGANSAGVSSNANPVTLNFDASGSAPLSLNYTDVGQLRLHASLTLPEQPPEPALTLSGSSNSFVVKPHTLAVISASRLDGSLNPATTNTGDGFVAAGELFNASVEARNASGTATPNFGRETPRQQVNLAFDSLLYPAGGVNGVLNSGNTDLTLAASGGRQQVVNLSWQEVGSIRLNARLSNSNYLGAGDVITTPASGVIGRFYPQHFVLTNSSTANSCGSYSYMSEPAISLSYQLEARNVANNVTQNYGSGYSDTAQFAVVAENLSAGSQTVDLGSRLALNSSSWLAGVYTVSQTNAAFNRLLSGAADGPFAQLQLGLQRLSERDMRNLDGLNMDASTAGSAECGSSCPAVTLASPLDLRYGRLMLENSYGPESEDLPLQLVAQYWNGNAFVLNSADQCSPLASNRLLDATTGSVPLIMTKELPYSGDATQNIATLPVTTLLQNGQAKANNAPLLWLQAPQQRGQGRVQYQLDDHPWLQYDWDGNSNYSDNPAADFVFGRFRGNPRQISWRELFN</sequence>
<feature type="domain" description="DUF6701" evidence="2">
    <location>
        <begin position="756"/>
        <end position="1359"/>
    </location>
</feature>
<protein>
    <submittedName>
        <fullName evidence="3">MSHA biogenesis protein MshQ</fullName>
    </submittedName>
</protein>